<organism evidence="1 2">
    <name type="scientific">Xaviernesmea oryzae</name>
    <dbReference type="NCBI Taxonomy" id="464029"/>
    <lineage>
        <taxon>Bacteria</taxon>
        <taxon>Pseudomonadati</taxon>
        <taxon>Pseudomonadota</taxon>
        <taxon>Alphaproteobacteria</taxon>
        <taxon>Hyphomicrobiales</taxon>
        <taxon>Rhizobiaceae</taxon>
        <taxon>Rhizobium/Agrobacterium group</taxon>
        <taxon>Xaviernesmea</taxon>
    </lineage>
</organism>
<evidence type="ECO:0000313" key="2">
    <source>
        <dbReference type="Proteomes" id="UP000192903"/>
    </source>
</evidence>
<sequence>MAIEKNPGVRVKSAADAEVFASAAAQCWGMNGGIIPKSLWLPKYA</sequence>
<dbReference type="EMBL" id="FXAF01000005">
    <property type="protein sequence ID" value="SMF24438.1"/>
    <property type="molecule type" value="Genomic_DNA"/>
</dbReference>
<evidence type="ECO:0000313" key="1">
    <source>
        <dbReference type="EMBL" id="SMF24438.1"/>
    </source>
</evidence>
<dbReference type="Proteomes" id="UP000192903">
    <property type="component" value="Unassembled WGS sequence"/>
</dbReference>
<protein>
    <submittedName>
        <fullName evidence="1">Uncharacterized protein</fullName>
    </submittedName>
</protein>
<name>A0A1X7DZ80_9HYPH</name>
<reference evidence="2" key="1">
    <citation type="submission" date="2017-04" db="EMBL/GenBank/DDBJ databases">
        <authorList>
            <person name="Varghese N."/>
            <person name="Submissions S."/>
        </authorList>
    </citation>
    <scope>NUCLEOTIDE SEQUENCE [LARGE SCALE GENOMIC DNA]</scope>
    <source>
        <strain evidence="2">B4P</strain>
    </source>
</reference>
<gene>
    <name evidence="1" type="ORF">SAMN02982989_3231</name>
</gene>
<keyword evidence="2" id="KW-1185">Reference proteome</keyword>
<accession>A0A1X7DZ80</accession>
<proteinExistence type="predicted"/>
<dbReference type="AlphaFoldDB" id="A0A1X7DZ80"/>